<comment type="similarity">
    <text evidence="2 10">Belongs to the ABC-2 integral membrane protein family.</text>
</comment>
<dbReference type="EMBL" id="CABIKM010000031">
    <property type="protein sequence ID" value="VUZ85700.1"/>
    <property type="molecule type" value="Genomic_DNA"/>
</dbReference>
<evidence type="ECO:0000313" key="13">
    <source>
        <dbReference type="Proteomes" id="UP000334340"/>
    </source>
</evidence>
<dbReference type="PANTHER" id="PTHR30413:SF10">
    <property type="entry name" value="CAPSULE POLYSACCHARIDE EXPORT INNER-MEMBRANE PROTEIN CTRC"/>
    <property type="match status" value="1"/>
</dbReference>
<keyword evidence="5" id="KW-0762">Sugar transport</keyword>
<keyword evidence="13" id="KW-1185">Reference proteome</keyword>
<proteinExistence type="inferred from homology"/>
<dbReference type="AlphaFoldDB" id="A0A564ZK34"/>
<evidence type="ECO:0000259" key="11">
    <source>
        <dbReference type="PROSITE" id="PS51012"/>
    </source>
</evidence>
<evidence type="ECO:0000256" key="4">
    <source>
        <dbReference type="ARBA" id="ARBA00022475"/>
    </source>
</evidence>
<evidence type="ECO:0000256" key="6">
    <source>
        <dbReference type="ARBA" id="ARBA00022692"/>
    </source>
</evidence>
<keyword evidence="4 10" id="KW-1003">Cell membrane</keyword>
<evidence type="ECO:0000256" key="7">
    <source>
        <dbReference type="ARBA" id="ARBA00022903"/>
    </source>
</evidence>
<keyword evidence="7" id="KW-0972">Capsule biogenesis/degradation</keyword>
<feature type="domain" description="ABC transmembrane type-2" evidence="11">
    <location>
        <begin position="28"/>
        <end position="252"/>
    </location>
</feature>
<protein>
    <recommendedName>
        <fullName evidence="10">Transport permease protein</fullName>
    </recommendedName>
</protein>
<evidence type="ECO:0000256" key="2">
    <source>
        <dbReference type="ARBA" id="ARBA00007783"/>
    </source>
</evidence>
<evidence type="ECO:0000256" key="5">
    <source>
        <dbReference type="ARBA" id="ARBA00022597"/>
    </source>
</evidence>
<dbReference type="GO" id="GO:0140359">
    <property type="term" value="F:ABC-type transporter activity"/>
    <property type="evidence" value="ECO:0007669"/>
    <property type="project" value="InterPro"/>
</dbReference>
<dbReference type="InterPro" id="IPR047817">
    <property type="entry name" value="ABC2_TM_bact-type"/>
</dbReference>
<feature type="transmembrane region" description="Helical" evidence="10">
    <location>
        <begin position="172"/>
        <end position="191"/>
    </location>
</feature>
<evidence type="ECO:0000313" key="12">
    <source>
        <dbReference type="EMBL" id="VUZ85700.1"/>
    </source>
</evidence>
<gene>
    <name evidence="12" type="ORF">MELA_02085</name>
</gene>
<dbReference type="PROSITE" id="PS51012">
    <property type="entry name" value="ABC_TM2"/>
    <property type="match status" value="1"/>
</dbReference>
<reference evidence="12 13" key="1">
    <citation type="submission" date="2019-07" db="EMBL/GenBank/DDBJ databases">
        <authorList>
            <person name="Cremers G."/>
        </authorList>
    </citation>
    <scope>NUCLEOTIDE SEQUENCE [LARGE SCALE GENOMIC DNA]</scope>
</reference>
<evidence type="ECO:0000256" key="10">
    <source>
        <dbReference type="RuleBase" id="RU361157"/>
    </source>
</evidence>
<feature type="transmembrane region" description="Helical" evidence="10">
    <location>
        <begin position="140"/>
        <end position="165"/>
    </location>
</feature>
<evidence type="ECO:0000256" key="1">
    <source>
        <dbReference type="ARBA" id="ARBA00004651"/>
    </source>
</evidence>
<comment type="subcellular location">
    <subcellularLocation>
        <location evidence="1 10">Cell membrane</location>
        <topology evidence="1 10">Multi-pass membrane protein</topology>
    </subcellularLocation>
</comment>
<accession>A0A564ZK34</accession>
<name>A0A564ZK34_9BACT</name>
<dbReference type="InterPro" id="IPR000412">
    <property type="entry name" value="ABC_2_transport"/>
</dbReference>
<feature type="transmembrane region" description="Helical" evidence="10">
    <location>
        <begin position="228"/>
        <end position="249"/>
    </location>
</feature>
<dbReference type="PIRSF" id="PIRSF006648">
    <property type="entry name" value="DrrB"/>
    <property type="match status" value="1"/>
</dbReference>
<keyword evidence="3 10" id="KW-0813">Transport</keyword>
<keyword evidence="9 10" id="KW-0472">Membrane</keyword>
<evidence type="ECO:0000256" key="8">
    <source>
        <dbReference type="ARBA" id="ARBA00022989"/>
    </source>
</evidence>
<keyword evidence="6 10" id="KW-0812">Transmembrane</keyword>
<feature type="transmembrane region" description="Helical" evidence="10">
    <location>
        <begin position="107"/>
        <end position="134"/>
    </location>
</feature>
<dbReference type="Pfam" id="PF01061">
    <property type="entry name" value="ABC2_membrane"/>
    <property type="match status" value="1"/>
</dbReference>
<dbReference type="GO" id="GO:0043190">
    <property type="term" value="C:ATP-binding cassette (ABC) transporter complex"/>
    <property type="evidence" value="ECO:0007669"/>
    <property type="project" value="InterPro"/>
</dbReference>
<dbReference type="Proteomes" id="UP000334340">
    <property type="component" value="Unassembled WGS sequence"/>
</dbReference>
<sequence length="260" mass="28585">MLSLYRHSGLIGNFVKRDLLARYKGSAMGVCWSVVQPIVMLILYTYVFSTILKVRVGPTEGTGIFAIYLFCGMLPWNAFQEGVSRSATVILDNANLIKRTVFPAEILPIYIVASGLVNELIGLGVLLAAVLLTAKTISPVLLFLPVIVLLQGAFTLGLAWIIAAINVFLRDVGQLLGMALSLWMFLTPVFYPPSLVPPSLEWILYINPMMWVVESYRGIVLRGVMPPWTGLAALAFSSLTAFVVGRLLFRRMQGAFADVI</sequence>
<evidence type="ECO:0000256" key="3">
    <source>
        <dbReference type="ARBA" id="ARBA00022448"/>
    </source>
</evidence>
<organism evidence="12 13">
    <name type="scientific">Candidatus Methylomirabilis lanthanidiphila</name>
    <dbReference type="NCBI Taxonomy" id="2211376"/>
    <lineage>
        <taxon>Bacteria</taxon>
        <taxon>Candidatus Methylomirabilota</taxon>
        <taxon>Candidatus Methylomirabilia</taxon>
        <taxon>Candidatus Methylomirabilales</taxon>
        <taxon>Candidatus Methylomirabilaceae</taxon>
        <taxon>Candidatus Methylomirabilis</taxon>
    </lineage>
</organism>
<feature type="transmembrane region" description="Helical" evidence="10">
    <location>
        <begin position="26"/>
        <end position="49"/>
    </location>
</feature>
<dbReference type="PRINTS" id="PR00164">
    <property type="entry name" value="ABC2TRNSPORT"/>
</dbReference>
<dbReference type="PANTHER" id="PTHR30413">
    <property type="entry name" value="INNER MEMBRANE TRANSPORT PERMEASE"/>
    <property type="match status" value="1"/>
</dbReference>
<dbReference type="InterPro" id="IPR013525">
    <property type="entry name" value="ABC2_TM"/>
</dbReference>
<keyword evidence="8 10" id="KW-1133">Transmembrane helix</keyword>
<feature type="transmembrane region" description="Helical" evidence="10">
    <location>
        <begin position="61"/>
        <end position="79"/>
    </location>
</feature>
<dbReference type="GO" id="GO:0015920">
    <property type="term" value="P:lipopolysaccharide transport"/>
    <property type="evidence" value="ECO:0007669"/>
    <property type="project" value="TreeGrafter"/>
</dbReference>
<evidence type="ECO:0000256" key="9">
    <source>
        <dbReference type="ARBA" id="ARBA00023136"/>
    </source>
</evidence>